<keyword evidence="3" id="KW-1185">Reference proteome</keyword>
<comment type="caution">
    <text evidence="2">The sequence shown here is derived from an EMBL/GenBank/DDBJ whole genome shotgun (WGS) entry which is preliminary data.</text>
</comment>
<keyword evidence="1" id="KW-1133">Transmembrane helix</keyword>
<sequence length="115" mass="12611">MIHAGTDPAWRPPGAADPDKLEMLADPGFRTLVRQRDRLGLTVVGLTAAIYFGFVALLAFAPRLMHEKVSGVITVGFPLGLGVMLVTFGLVALYVRRSGRVFDHMNAELLRRHGR</sequence>
<dbReference type="RefSeq" id="WP_422918811.1">
    <property type="nucleotide sequence ID" value="NZ_JAMZEJ010000002.1"/>
</dbReference>
<dbReference type="EMBL" id="JAMZEJ010000002">
    <property type="protein sequence ID" value="MCQ8240082.1"/>
    <property type="molecule type" value="Genomic_DNA"/>
</dbReference>
<keyword evidence="1" id="KW-0812">Transmembrane</keyword>
<proteinExistence type="predicted"/>
<dbReference type="PANTHER" id="PTHR38598:SF1">
    <property type="entry name" value="INNER MEMBRANE PROTEIN YJCH"/>
    <property type="match status" value="1"/>
</dbReference>
<dbReference type="InterPro" id="IPR007436">
    <property type="entry name" value="DUF485"/>
</dbReference>
<evidence type="ECO:0000313" key="2">
    <source>
        <dbReference type="EMBL" id="MCQ8240082.1"/>
    </source>
</evidence>
<dbReference type="InterPro" id="IPR052959">
    <property type="entry name" value="Inner_membrane_assoc"/>
</dbReference>
<reference evidence="2 3" key="1">
    <citation type="submission" date="2022-06" db="EMBL/GenBank/DDBJ databases">
        <title>Rhizosaccharibacter gen. nov. sp. nov. KSS12, endophytic bacteria isolated from sugarcane.</title>
        <authorList>
            <person name="Pitiwittayakul N."/>
        </authorList>
    </citation>
    <scope>NUCLEOTIDE SEQUENCE [LARGE SCALE GENOMIC DNA]</scope>
    <source>
        <strain evidence="2 3">KSS12</strain>
    </source>
</reference>
<dbReference type="Pfam" id="PF04341">
    <property type="entry name" value="DUF485"/>
    <property type="match status" value="1"/>
</dbReference>
<evidence type="ECO:0000256" key="1">
    <source>
        <dbReference type="SAM" id="Phobius"/>
    </source>
</evidence>
<keyword evidence="1" id="KW-0472">Membrane</keyword>
<evidence type="ECO:0000313" key="3">
    <source>
        <dbReference type="Proteomes" id="UP001524547"/>
    </source>
</evidence>
<accession>A0ABT1VUR3</accession>
<feature type="transmembrane region" description="Helical" evidence="1">
    <location>
        <begin position="39"/>
        <end position="60"/>
    </location>
</feature>
<name>A0ABT1VUR3_9PROT</name>
<feature type="transmembrane region" description="Helical" evidence="1">
    <location>
        <begin position="72"/>
        <end position="95"/>
    </location>
</feature>
<organism evidence="2 3">
    <name type="scientific">Rhizosaccharibacter radicis</name>
    <dbReference type="NCBI Taxonomy" id="2782605"/>
    <lineage>
        <taxon>Bacteria</taxon>
        <taxon>Pseudomonadati</taxon>
        <taxon>Pseudomonadota</taxon>
        <taxon>Alphaproteobacteria</taxon>
        <taxon>Acetobacterales</taxon>
        <taxon>Acetobacteraceae</taxon>
        <taxon>Rhizosaccharibacter</taxon>
    </lineage>
</organism>
<gene>
    <name evidence="2" type="ORF">NFI88_04405</name>
</gene>
<dbReference type="PANTHER" id="PTHR38598">
    <property type="entry name" value="INNER MEMBRANE PROTEIN YJCH"/>
    <property type="match status" value="1"/>
</dbReference>
<dbReference type="Proteomes" id="UP001524547">
    <property type="component" value="Unassembled WGS sequence"/>
</dbReference>
<protein>
    <submittedName>
        <fullName evidence="2">DUF485 domain-containing protein</fullName>
    </submittedName>
</protein>